<evidence type="ECO:0000313" key="4">
    <source>
        <dbReference type="EMBL" id="MFD2255915.1"/>
    </source>
</evidence>
<protein>
    <submittedName>
        <fullName evidence="4">Helix-turn-helix transcriptional regulator</fullName>
    </submittedName>
</protein>
<evidence type="ECO:0000313" key="5">
    <source>
        <dbReference type="Proteomes" id="UP001597375"/>
    </source>
</evidence>
<dbReference type="Pfam" id="PF13280">
    <property type="entry name" value="WYL"/>
    <property type="match status" value="1"/>
</dbReference>
<dbReference type="PIRSF" id="PIRSF015558">
    <property type="entry name" value="Txn_reg_DeoR_prd"/>
    <property type="match status" value="1"/>
</dbReference>
<keyword evidence="5" id="KW-1185">Reference proteome</keyword>
<evidence type="ECO:0000259" key="3">
    <source>
        <dbReference type="Pfam" id="PF26109"/>
    </source>
</evidence>
<reference evidence="5" key="1">
    <citation type="journal article" date="2019" name="Int. J. Syst. Evol. Microbiol.">
        <title>The Global Catalogue of Microorganisms (GCM) 10K type strain sequencing project: providing services to taxonomists for standard genome sequencing and annotation.</title>
        <authorList>
            <consortium name="The Broad Institute Genomics Platform"/>
            <consortium name="The Broad Institute Genome Sequencing Center for Infectious Disease"/>
            <person name="Wu L."/>
            <person name="Ma J."/>
        </authorList>
    </citation>
    <scope>NUCLEOTIDE SEQUENCE [LARGE SCALE GENOMIC DNA]</scope>
    <source>
        <strain evidence="5">CGMCC 4.7106</strain>
    </source>
</reference>
<dbReference type="InterPro" id="IPR026881">
    <property type="entry name" value="WYL_dom"/>
</dbReference>
<name>A0ABW5D5T6_9BACT</name>
<organism evidence="4 5">
    <name type="scientific">Luteolibacter algae</name>
    <dbReference type="NCBI Taxonomy" id="454151"/>
    <lineage>
        <taxon>Bacteria</taxon>
        <taxon>Pseudomonadati</taxon>
        <taxon>Verrucomicrobiota</taxon>
        <taxon>Verrucomicrobiia</taxon>
        <taxon>Verrucomicrobiales</taxon>
        <taxon>Verrucomicrobiaceae</taxon>
        <taxon>Luteolibacter</taxon>
    </lineage>
</organism>
<proteinExistence type="predicted"/>
<dbReference type="PANTHER" id="PTHR34580:SF3">
    <property type="entry name" value="PROTEIN PAFB"/>
    <property type="match status" value="1"/>
</dbReference>
<feature type="domain" description="DNA-binding transcriptional repressor CapW C-terminal dimerisation" evidence="2">
    <location>
        <begin position="213"/>
        <end position="264"/>
    </location>
</feature>
<dbReference type="Proteomes" id="UP001597375">
    <property type="component" value="Unassembled WGS sequence"/>
</dbReference>
<dbReference type="InterPro" id="IPR059020">
    <property type="entry name" value="CapW_CTD"/>
</dbReference>
<dbReference type="Pfam" id="PF26109">
    <property type="entry name" value="WHD_BrxR"/>
    <property type="match status" value="1"/>
</dbReference>
<dbReference type="InterPro" id="IPR051534">
    <property type="entry name" value="CBASS_pafABC_assoc_protein"/>
</dbReference>
<dbReference type="Pfam" id="PF26107">
    <property type="entry name" value="BrxR_CTD"/>
    <property type="match status" value="1"/>
</dbReference>
<accession>A0ABW5D5T6</accession>
<evidence type="ECO:0000259" key="2">
    <source>
        <dbReference type="Pfam" id="PF26107"/>
    </source>
</evidence>
<dbReference type="PANTHER" id="PTHR34580">
    <property type="match status" value="1"/>
</dbReference>
<feature type="domain" description="WYL" evidence="1">
    <location>
        <begin position="129"/>
        <end position="192"/>
    </location>
</feature>
<comment type="caution">
    <text evidence="4">The sequence shown here is derived from an EMBL/GenBank/DDBJ whole genome shotgun (WGS) entry which is preliminary data.</text>
</comment>
<sequence>MGNTSNRDQWAGRERLLFIERLAWWKGIVNRADVREVFGISAAQASADLQAYQEMNPSALSYNMRAKRYEAGEAMVCVMHEPRIDEAVRLFLGVGVPVPQMAAELRMDARVDLVKPLIRSAGSSVERRVFLALESGSRLRVKYWSVNSSRGTQREIAPHALGHDGARWHVRAWCFEREAFRDFALSRMESAEWPGKAFSPPLADEEWERVEVVELRPNAVLDEEQRETIIRDYGMVDGKLHVKVRAAMKEYFLANCRIPIEGRPPHLEIAEV</sequence>
<dbReference type="PROSITE" id="PS52050">
    <property type="entry name" value="WYL"/>
    <property type="match status" value="1"/>
</dbReference>
<evidence type="ECO:0000259" key="1">
    <source>
        <dbReference type="Pfam" id="PF13280"/>
    </source>
</evidence>
<gene>
    <name evidence="4" type="ORF">ACFSSA_04425</name>
</gene>
<dbReference type="EMBL" id="JBHUIT010000003">
    <property type="protein sequence ID" value="MFD2255915.1"/>
    <property type="molecule type" value="Genomic_DNA"/>
</dbReference>
<feature type="domain" description="DNA-binding transcriptional repressor CapW winged helix-turn-helix" evidence="3">
    <location>
        <begin position="13"/>
        <end position="90"/>
    </location>
</feature>
<dbReference type="RefSeq" id="WP_386818703.1">
    <property type="nucleotide sequence ID" value="NZ_JBHUIT010000003.1"/>
</dbReference>
<dbReference type="InterPro" id="IPR016634">
    <property type="entry name" value="CapW-like"/>
</dbReference>
<dbReference type="InterPro" id="IPR059019">
    <property type="entry name" value="WHD_CapW"/>
</dbReference>